<proteinExistence type="predicted"/>
<evidence type="ECO:0000313" key="1">
    <source>
        <dbReference type="EMBL" id="KAL0092919.1"/>
    </source>
</evidence>
<evidence type="ECO:0000313" key="2">
    <source>
        <dbReference type="Proteomes" id="UP001448207"/>
    </source>
</evidence>
<sequence length="76" mass="8944">MLVAGLVAGLVAYLLFITDQRQTWLTFLSFYSFILNNTFFSTLVNSPHSTLESYNYNHILFYISKKNILWPMFLVR</sequence>
<protein>
    <submittedName>
        <fullName evidence="1">Uncharacterized protein</fullName>
    </submittedName>
</protein>
<reference evidence="1 2" key="1">
    <citation type="submission" date="2024-04" db="EMBL/GenBank/DDBJ databases">
        <title>Symmetric and asymmetric DNA N6-adenine methylation regulates different biological responses in Mucorales.</title>
        <authorList>
            <consortium name="Lawrence Berkeley National Laboratory"/>
            <person name="Lax C."/>
            <person name="Mondo S.J."/>
            <person name="Osorio-Concepcion M."/>
            <person name="Muszewska A."/>
            <person name="Corrochano-Luque M."/>
            <person name="Gutierrez G."/>
            <person name="Riley R."/>
            <person name="Lipzen A."/>
            <person name="Guo J."/>
            <person name="Hundley H."/>
            <person name="Amirebrahimi M."/>
            <person name="Ng V."/>
            <person name="Lorenzo-Gutierrez D."/>
            <person name="Binder U."/>
            <person name="Yang J."/>
            <person name="Song Y."/>
            <person name="Canovas D."/>
            <person name="Navarro E."/>
            <person name="Freitag M."/>
            <person name="Gabaldon T."/>
            <person name="Grigoriev I.V."/>
            <person name="Corrochano L.M."/>
            <person name="Nicolas F.E."/>
            <person name="Garre V."/>
        </authorList>
    </citation>
    <scope>NUCLEOTIDE SEQUENCE [LARGE SCALE GENOMIC DNA]</scope>
    <source>
        <strain evidence="1 2">L51</strain>
    </source>
</reference>
<keyword evidence="2" id="KW-1185">Reference proteome</keyword>
<comment type="caution">
    <text evidence="1">The sequence shown here is derived from an EMBL/GenBank/DDBJ whole genome shotgun (WGS) entry which is preliminary data.</text>
</comment>
<dbReference type="Proteomes" id="UP001448207">
    <property type="component" value="Unassembled WGS sequence"/>
</dbReference>
<gene>
    <name evidence="1" type="ORF">J3Q64DRAFT_1722149</name>
</gene>
<accession>A0ABR3BDT4</accession>
<dbReference type="EMBL" id="JBCLYO010000002">
    <property type="protein sequence ID" value="KAL0092919.1"/>
    <property type="molecule type" value="Genomic_DNA"/>
</dbReference>
<organism evidence="1 2">
    <name type="scientific">Phycomyces blakesleeanus</name>
    <dbReference type="NCBI Taxonomy" id="4837"/>
    <lineage>
        <taxon>Eukaryota</taxon>
        <taxon>Fungi</taxon>
        <taxon>Fungi incertae sedis</taxon>
        <taxon>Mucoromycota</taxon>
        <taxon>Mucoromycotina</taxon>
        <taxon>Mucoromycetes</taxon>
        <taxon>Mucorales</taxon>
        <taxon>Phycomycetaceae</taxon>
        <taxon>Phycomyces</taxon>
    </lineage>
</organism>
<name>A0ABR3BDT4_PHYBL</name>